<dbReference type="HOGENOM" id="CLU_161486_3_0_1"/>
<evidence type="ECO:0008006" key="7">
    <source>
        <dbReference type="Google" id="ProtNLM"/>
    </source>
</evidence>
<dbReference type="eggNOG" id="ENOG502SDQ7">
    <property type="taxonomic scope" value="Eukaryota"/>
</dbReference>
<gene>
    <name evidence="5" type="ORF">PIIN_04040</name>
</gene>
<accession>G4TFK8</accession>
<evidence type="ECO:0000256" key="2">
    <source>
        <dbReference type="ARBA" id="ARBA00008197"/>
    </source>
</evidence>
<keyword evidence="4" id="KW-0496">Mitochondrion</keyword>
<dbReference type="InParanoid" id="G4TFK8"/>
<dbReference type="FunCoup" id="G4TFK8">
    <property type="interactions" value="138"/>
</dbReference>
<evidence type="ECO:0000313" key="6">
    <source>
        <dbReference type="Proteomes" id="UP000007148"/>
    </source>
</evidence>
<name>G4TFK8_SERID</name>
<evidence type="ECO:0000256" key="1">
    <source>
        <dbReference type="ARBA" id="ARBA00004173"/>
    </source>
</evidence>
<dbReference type="GO" id="GO:0033617">
    <property type="term" value="P:mitochondrial respiratory chain complex IV assembly"/>
    <property type="evidence" value="ECO:0007669"/>
    <property type="project" value="TreeGrafter"/>
</dbReference>
<dbReference type="GO" id="GO:0005739">
    <property type="term" value="C:mitochondrion"/>
    <property type="evidence" value="ECO:0007669"/>
    <property type="project" value="UniProtKB-SubCell"/>
</dbReference>
<evidence type="ECO:0000313" key="5">
    <source>
        <dbReference type="EMBL" id="CCA70100.1"/>
    </source>
</evidence>
<dbReference type="OrthoDB" id="76305at2759"/>
<reference evidence="5 6" key="1">
    <citation type="journal article" date="2011" name="PLoS Pathog.">
        <title>Endophytic Life Strategies Decoded by Genome and Transcriptome Analyses of the Mutualistic Root Symbiont Piriformospora indica.</title>
        <authorList>
            <person name="Zuccaro A."/>
            <person name="Lahrmann U."/>
            <person name="Guldener U."/>
            <person name="Langen G."/>
            <person name="Pfiffi S."/>
            <person name="Biedenkopf D."/>
            <person name="Wong P."/>
            <person name="Samans B."/>
            <person name="Grimm C."/>
            <person name="Basiewicz M."/>
            <person name="Murat C."/>
            <person name="Martin F."/>
            <person name="Kogel K.H."/>
        </authorList>
    </citation>
    <scope>NUCLEOTIDE SEQUENCE [LARGE SCALE GENOMIC DNA]</scope>
    <source>
        <strain evidence="5 6">DSM 11827</strain>
    </source>
</reference>
<keyword evidence="6" id="KW-1185">Reference proteome</keyword>
<dbReference type="Pfam" id="PF15786">
    <property type="entry name" value="PET117"/>
    <property type="match status" value="1"/>
</dbReference>
<dbReference type="PANTHER" id="PTHR28163">
    <property type="entry name" value="PROTEIN PET117 HOMOLOG, MITOCHONDRIAL"/>
    <property type="match status" value="1"/>
</dbReference>
<dbReference type="Proteomes" id="UP000007148">
    <property type="component" value="Unassembled WGS sequence"/>
</dbReference>
<dbReference type="STRING" id="1109443.G4TFK8"/>
<comment type="caution">
    <text evidence="5">The sequence shown here is derived from an EMBL/GenBank/DDBJ whole genome shotgun (WGS) entry which is preliminary data.</text>
</comment>
<organism evidence="5 6">
    <name type="scientific">Serendipita indica (strain DSM 11827)</name>
    <name type="common">Root endophyte fungus</name>
    <name type="synonym">Piriformospora indica</name>
    <dbReference type="NCBI Taxonomy" id="1109443"/>
    <lineage>
        <taxon>Eukaryota</taxon>
        <taxon>Fungi</taxon>
        <taxon>Dikarya</taxon>
        <taxon>Basidiomycota</taxon>
        <taxon>Agaricomycotina</taxon>
        <taxon>Agaricomycetes</taxon>
        <taxon>Sebacinales</taxon>
        <taxon>Serendipitaceae</taxon>
        <taxon>Serendipita</taxon>
    </lineage>
</organism>
<comment type="subcellular location">
    <subcellularLocation>
        <location evidence="1">Mitochondrion</location>
    </subcellularLocation>
</comment>
<proteinExistence type="inferred from homology"/>
<keyword evidence="3" id="KW-0809">Transit peptide</keyword>
<comment type="similarity">
    <text evidence="2">Belongs to the PET117 family.</text>
</comment>
<dbReference type="InterPro" id="IPR031568">
    <property type="entry name" value="Pet117"/>
</dbReference>
<protein>
    <recommendedName>
        <fullName evidence="7">Cytochrome c oxidase assembly protein</fullName>
    </recommendedName>
</protein>
<dbReference type="AlphaFoldDB" id="G4TFK8"/>
<evidence type="ECO:0000256" key="4">
    <source>
        <dbReference type="ARBA" id="ARBA00023128"/>
    </source>
</evidence>
<sequence>MSRAAKATLLGSLIFCGVTVWGVHYLQRKELEDMYKGVIRDDERRAAKLRERQELLNESQRKRELYESVQKVGRET</sequence>
<dbReference type="PANTHER" id="PTHR28163:SF1">
    <property type="entry name" value="PROTEIN PET117 HOMOLOG, MITOCHONDRIAL"/>
    <property type="match status" value="1"/>
</dbReference>
<dbReference type="OMA" id="EHETMYK"/>
<evidence type="ECO:0000256" key="3">
    <source>
        <dbReference type="ARBA" id="ARBA00022946"/>
    </source>
</evidence>
<dbReference type="EMBL" id="CAFZ01000072">
    <property type="protein sequence ID" value="CCA70100.1"/>
    <property type="molecule type" value="Genomic_DNA"/>
</dbReference>